<evidence type="ECO:0000313" key="2">
    <source>
        <dbReference type="EMBL" id="AAX44224.1"/>
    </source>
</evidence>
<evidence type="ECO:0000256" key="1">
    <source>
        <dbReference type="SAM" id="MobiDB-lite"/>
    </source>
</evidence>
<reference evidence="3" key="3">
    <citation type="journal article" date="2010" name="Environ. Microbiol.">
        <title>Genomic analysis of oceanic cyanobacterial myoviruses compared with T4-like myoviruses from diverse hosts and environments.</title>
        <authorList>
            <person name="Sullivan M.B."/>
            <person name="Huang K.H."/>
            <person name="Ignacio-Espinoza J.C."/>
            <person name="Berlin A.M."/>
            <person name="Kelly L."/>
            <person name="Weigele P.R."/>
            <person name="DeFrancesco A.S."/>
            <person name="Kern S.E."/>
            <person name="Thompson L.R."/>
            <person name="Young S."/>
            <person name="Yandava C."/>
            <person name="Fu R."/>
            <person name="Krastins B."/>
            <person name="Chase M."/>
            <person name="Sarracino D."/>
            <person name="Osburne M.S."/>
            <person name="Henn M.R."/>
            <person name="Chisholm S.W."/>
        </authorList>
    </citation>
    <scope>NUCLEOTIDE SEQUENCE [LARGE SCALE GENOMIC DNA]</scope>
</reference>
<evidence type="ECO:0000313" key="3">
    <source>
        <dbReference type="Proteomes" id="UP000000916"/>
    </source>
</evidence>
<sequence>MAAATGNVTNQAVQFQNNGAPSRQSFGNNISCNGSTMTFSPFYMGNDTEPQTEDGYVISENWGFQINFSVPLNRDLTKQCERMAESQINKNKLDFELVRALKCAELQQKGFTLLPGSRVYHLCSDVVPIQSLIKKDVSNSKTTSSNWFKKP</sequence>
<keyword evidence="3" id="KW-1185">Reference proteome</keyword>
<dbReference type="RefSeq" id="YP_214222.1">
    <property type="nucleotide sequence ID" value="NC_006882.2"/>
</dbReference>
<feature type="region of interest" description="Disordered" evidence="1">
    <location>
        <begin position="1"/>
        <end position="20"/>
    </location>
</feature>
<evidence type="ECO:0008006" key="4">
    <source>
        <dbReference type="Google" id="ProtNLM"/>
    </source>
</evidence>
<reference evidence="2 3" key="1">
    <citation type="journal article" date="2004" name="Proc. Natl. Acad. Sci. U.S.A.">
        <title>Transfer of photosynthesis genes to and from Prochlorococcus viruses.</title>
        <authorList>
            <person name="Lindell D."/>
            <person name="Sullivan M.B."/>
            <person name="Johnson Z.I."/>
            <person name="Tolonen A.C."/>
            <person name="Rohwer F."/>
            <person name="Chisholm S.W."/>
        </authorList>
    </citation>
    <scope>NUCLEOTIDE SEQUENCE [LARGE SCALE GENOMIC DNA]</scope>
</reference>
<dbReference type="KEGG" id="vg:3294703"/>
<name>Q58N14_BPPRP</name>
<accession>Q58N14</accession>
<protein>
    <recommendedName>
        <fullName evidence="4">Gp165</fullName>
    </recommendedName>
</protein>
<organism evidence="2 3">
    <name type="scientific">Prochlorococcus phage P-SSP7</name>
    <dbReference type="NCBI Taxonomy" id="2908095"/>
    <lineage>
        <taxon>Viruses</taxon>
        <taxon>Duplodnaviria</taxon>
        <taxon>Heunggongvirae</taxon>
        <taxon>Uroviricota</taxon>
        <taxon>Caudoviricetes</taxon>
        <taxon>Autographivirales</taxon>
        <taxon>Sechaudvirinae</taxon>
        <taxon>Tiamatvirus</taxon>
        <taxon>Prochlorococcus phage P-SSP7</taxon>
    </lineage>
</organism>
<gene>
    <name evidence="2" type="ORF">PSSP7_045</name>
</gene>
<reference evidence="2 3" key="2">
    <citation type="journal article" date="2005" name="PLoS Biol.">
        <title>Three Prochlorococcus cyanophage genomes: signature features and ecological interpretations.</title>
        <authorList>
            <person name="Sullivan M.B."/>
            <person name="Coleman M.L."/>
            <person name="Weigele P."/>
            <person name="Rohwer F."/>
            <person name="Chisholm S.W."/>
        </authorList>
    </citation>
    <scope>NUCLEOTIDE SEQUENCE</scope>
</reference>
<dbReference type="Proteomes" id="UP000000916">
    <property type="component" value="Segment"/>
</dbReference>
<dbReference type="GeneID" id="3294703"/>
<proteinExistence type="predicted"/>
<dbReference type="OrthoDB" id="9950at10239"/>
<dbReference type="EMBL" id="AY939843">
    <property type="protein sequence ID" value="AAX44224.1"/>
    <property type="molecule type" value="Genomic_DNA"/>
</dbReference>